<dbReference type="InterPro" id="IPR029044">
    <property type="entry name" value="Nucleotide-diphossugar_trans"/>
</dbReference>
<evidence type="ECO:0000256" key="10">
    <source>
        <dbReference type="ARBA" id="ARBA00037847"/>
    </source>
</evidence>
<comment type="pathway">
    <text evidence="2">Protein modification; protein glycosylation.</text>
</comment>
<keyword evidence="4 11" id="KW-0812">Transmembrane</keyword>
<evidence type="ECO:0000256" key="3">
    <source>
        <dbReference type="ARBA" id="ARBA00005680"/>
    </source>
</evidence>
<evidence type="ECO:0000313" key="14">
    <source>
        <dbReference type="Proteomes" id="UP000230423"/>
    </source>
</evidence>
<evidence type="ECO:0000313" key="13">
    <source>
        <dbReference type="EMBL" id="PIO73877.1"/>
    </source>
</evidence>
<evidence type="ECO:0000256" key="5">
    <source>
        <dbReference type="ARBA" id="ARBA00022968"/>
    </source>
</evidence>
<keyword evidence="6 11" id="KW-1133">Transmembrane helix</keyword>
<evidence type="ECO:0000256" key="8">
    <source>
        <dbReference type="ARBA" id="ARBA00023157"/>
    </source>
</evidence>
<dbReference type="SUPFAM" id="SSF52540">
    <property type="entry name" value="P-loop containing nucleoside triphosphate hydrolases"/>
    <property type="match status" value="1"/>
</dbReference>
<dbReference type="PANTHER" id="PTHR11675">
    <property type="entry name" value="N-ACETYLGALACTOSAMINYLTRANSFERASE"/>
    <property type="match status" value="1"/>
</dbReference>
<evidence type="ECO:0000256" key="6">
    <source>
        <dbReference type="ARBA" id="ARBA00022989"/>
    </source>
</evidence>
<dbReference type="GO" id="GO:0006298">
    <property type="term" value="P:mismatch repair"/>
    <property type="evidence" value="ECO:0007669"/>
    <property type="project" value="InterPro"/>
</dbReference>
<dbReference type="GO" id="GO:0030983">
    <property type="term" value="F:mismatched DNA binding"/>
    <property type="evidence" value="ECO:0007669"/>
    <property type="project" value="InterPro"/>
</dbReference>
<evidence type="ECO:0000256" key="4">
    <source>
        <dbReference type="ARBA" id="ARBA00022692"/>
    </source>
</evidence>
<dbReference type="GO" id="GO:0005794">
    <property type="term" value="C:Golgi apparatus"/>
    <property type="evidence" value="ECO:0007669"/>
    <property type="project" value="TreeGrafter"/>
</dbReference>
<dbReference type="InterPro" id="IPR001173">
    <property type="entry name" value="Glyco_trans_2-like"/>
</dbReference>
<evidence type="ECO:0000256" key="9">
    <source>
        <dbReference type="ARBA" id="ARBA00023180"/>
    </source>
</evidence>
<evidence type="ECO:0000256" key="7">
    <source>
        <dbReference type="ARBA" id="ARBA00023136"/>
    </source>
</evidence>
<keyword evidence="8" id="KW-1015">Disulfide bond</keyword>
<dbReference type="CDD" id="cd02510">
    <property type="entry name" value="pp-GalNAc-T"/>
    <property type="match status" value="1"/>
</dbReference>
<proteinExistence type="inferred from homology"/>
<dbReference type="GO" id="GO:0004653">
    <property type="term" value="F:polypeptide N-acetylgalactosaminyltransferase activity"/>
    <property type="evidence" value="ECO:0007669"/>
    <property type="project" value="TreeGrafter"/>
</dbReference>
<organism evidence="13 14">
    <name type="scientific">Teladorsagia circumcincta</name>
    <name type="common">Brown stomach worm</name>
    <name type="synonym">Ostertagia circumcincta</name>
    <dbReference type="NCBI Taxonomy" id="45464"/>
    <lineage>
        <taxon>Eukaryota</taxon>
        <taxon>Metazoa</taxon>
        <taxon>Ecdysozoa</taxon>
        <taxon>Nematoda</taxon>
        <taxon>Chromadorea</taxon>
        <taxon>Rhabditida</taxon>
        <taxon>Rhabditina</taxon>
        <taxon>Rhabditomorpha</taxon>
        <taxon>Strongyloidea</taxon>
        <taxon>Trichostrongylidae</taxon>
        <taxon>Teladorsagia</taxon>
    </lineage>
</organism>
<evidence type="ECO:0000256" key="2">
    <source>
        <dbReference type="ARBA" id="ARBA00004922"/>
    </source>
</evidence>
<keyword evidence="9" id="KW-0325">Glycoprotein</keyword>
<dbReference type="PROSITE" id="PS50231">
    <property type="entry name" value="RICIN_B_LECTIN"/>
    <property type="match status" value="1"/>
</dbReference>
<evidence type="ECO:0000256" key="11">
    <source>
        <dbReference type="SAM" id="Phobius"/>
    </source>
</evidence>
<dbReference type="PANTHER" id="PTHR11675:SF43">
    <property type="entry name" value="POLYPEPTIDE N-ACETYLGALACTOSAMINYLTRANSFERASE 1"/>
    <property type="match status" value="1"/>
</dbReference>
<dbReference type="InterPro" id="IPR035992">
    <property type="entry name" value="Ricin_B-like_lectins"/>
</dbReference>
<sequence>MRSLLTPRQRSRLLNWILFAIAVFLFVTWSREGAKIYKKTPLVRTHAIPDYSKKREGPGENGDPVFLEGEERKIGEEQMKTFFMNVLASPACQCSLFVPAELGEALDEHLKRFGSLVTLIRSTERLGLIRAKLKGAKAATGDVLVFLDSHCEANAGWIEPLLARIQEQRTAVVCPIIDSISDTNLAYLGGSHGGIGTFWWSLHYSISSMPKREIERRKHPETDYIRSPTMAGGLFAADRKFFFEVGAYDEEMDIWGGENLEISFRVWMCGGSVELIPCSHVGHIFRAGHPYDMTGRNNNKDVHGTNSKRLAEVWMDDYKRLFYVHRMGLKDLDVGDLTERKQLRERLKCKSFKWYLDNVIPEKFIPDENVYAYGHVRTERGLCLDTLQRLENKGPVVLGVYNCQEGGSSAEMFSLSKQHELRREATCVEIGGKLRPGVYKADLIECRDVNIIEFEHTEEKRILCKRLDDTLLGTVIRPVAIYGAECWPVTKEVEARLSVMETKMLRWAAGVTRLDHIRNDVIRERFGVAPIVDKMREARLRWYGHVLRASDDSVRKTALNLDVPGKRPKGRPKQRWLDTLHEDLKSVNIHPDQAFNREKWRQHIIVAESFNEKSSNAVMIEMIRSSLPDATVISVHRRFFNHQRGAELVAQLANAEISNCDSVVLQKQFCMQSCSALIKYVEHIQNIVFASKTLHFVYSDIEKMCLLDVGSWKNLEIDSSYPKKERKSLLAIVDETQTAAGARLLRSNLLQPSGDQIVIDERLDAVEELVENPHLVEKLRQVLGSTCDLGNLFNVFIGSPREPTVQSADFNLTQLLRLKQVLYIVRPLQQLMKNFKRDLLKKKNEEGISVNLDVARRAYEELLRDIQTQEKELAEHLPEQNTRLAYSASRGFHYVMIFINITRNRSSVTFSSRNLLRYNDRIEQSVSEVMIATDIVVQTAIKEIRPLIAVLYHIMDCVATIDMLCSFAVYASNRAAVRPRFGNSIIINEGRHPLLDYSIGDQAVPNDTYLTMDSRVVIITGPNMAYTIFATHFLDLAALDVSYSTVENFHFPSQVTYVNGQEQLCPSHKLHRGPYNGPLYGTINVLGDINVSFFRSLNDIRKHLQANLSKAKEAPEQEQ</sequence>
<dbReference type="GO" id="GO:0006493">
    <property type="term" value="P:protein O-linked glycosylation"/>
    <property type="evidence" value="ECO:0007669"/>
    <property type="project" value="TreeGrafter"/>
</dbReference>
<dbReference type="GO" id="GO:0005524">
    <property type="term" value="F:ATP binding"/>
    <property type="evidence" value="ECO:0007669"/>
    <property type="project" value="InterPro"/>
</dbReference>
<feature type="transmembrane region" description="Helical" evidence="11">
    <location>
        <begin position="12"/>
        <end position="29"/>
    </location>
</feature>
<feature type="domain" description="DNA mismatch repair protein MutS core" evidence="12">
    <location>
        <begin position="724"/>
        <end position="998"/>
    </location>
</feature>
<dbReference type="UniPathway" id="UPA00378"/>
<dbReference type="Proteomes" id="UP000230423">
    <property type="component" value="Unassembled WGS sequence"/>
</dbReference>
<protein>
    <submittedName>
        <fullName evidence="13">MutS domain V protein</fullName>
    </submittedName>
</protein>
<keyword evidence="7 11" id="KW-0472">Membrane</keyword>
<evidence type="ECO:0000256" key="1">
    <source>
        <dbReference type="ARBA" id="ARBA00004606"/>
    </source>
</evidence>
<dbReference type="InterPro" id="IPR045885">
    <property type="entry name" value="GalNAc-T"/>
</dbReference>
<dbReference type="InterPro" id="IPR036187">
    <property type="entry name" value="DNA_mismatch_repair_MutS_sf"/>
</dbReference>
<evidence type="ECO:0000259" key="12">
    <source>
        <dbReference type="SMART" id="SM00533"/>
    </source>
</evidence>
<dbReference type="SUPFAM" id="SSF50370">
    <property type="entry name" value="Ricin B-like lectins"/>
    <property type="match status" value="1"/>
</dbReference>
<comment type="subcellular location">
    <subcellularLocation>
        <location evidence="10">Endomembrane system</location>
        <topology evidence="10">Single-pass membrane protein</topology>
    </subcellularLocation>
    <subcellularLocation>
        <location evidence="1">Membrane</location>
        <topology evidence="1">Single-pass type II membrane protein</topology>
    </subcellularLocation>
</comment>
<dbReference type="Gene3D" id="1.10.1420.10">
    <property type="match status" value="1"/>
</dbReference>
<dbReference type="AlphaFoldDB" id="A0A2G9UUG3"/>
<dbReference type="Pfam" id="PF00535">
    <property type="entry name" value="Glycos_transf_2"/>
    <property type="match status" value="1"/>
</dbReference>
<dbReference type="Gene3D" id="2.80.10.50">
    <property type="match status" value="1"/>
</dbReference>
<dbReference type="SUPFAM" id="SSF53448">
    <property type="entry name" value="Nucleotide-diphospho-sugar transferases"/>
    <property type="match status" value="1"/>
</dbReference>
<dbReference type="OrthoDB" id="6119243at2759"/>
<name>A0A2G9UUG3_TELCI</name>
<accession>A0A2G9UUG3</accession>
<keyword evidence="14" id="KW-1185">Reference proteome</keyword>
<dbReference type="Gene3D" id="1.10.8.460">
    <property type="entry name" value="ppGaNTase-T1 linker domain-like"/>
    <property type="match status" value="1"/>
</dbReference>
<reference evidence="13 14" key="1">
    <citation type="submission" date="2015-09" db="EMBL/GenBank/DDBJ databases">
        <title>Draft genome of the parasitic nematode Teladorsagia circumcincta isolate WARC Sus (inbred).</title>
        <authorList>
            <person name="Mitreva M."/>
        </authorList>
    </citation>
    <scope>NUCLEOTIDE SEQUENCE [LARGE SCALE GENOMIC DNA]</scope>
    <source>
        <strain evidence="13 14">S</strain>
    </source>
</reference>
<dbReference type="EMBL" id="KZ345372">
    <property type="protein sequence ID" value="PIO73877.1"/>
    <property type="molecule type" value="Genomic_DNA"/>
</dbReference>
<dbReference type="InterPro" id="IPR007696">
    <property type="entry name" value="DNA_mismatch_repair_MutS_core"/>
</dbReference>
<gene>
    <name evidence="13" type="ORF">TELCIR_04141</name>
</gene>
<dbReference type="Pfam" id="PF05192">
    <property type="entry name" value="MutS_III"/>
    <property type="match status" value="1"/>
</dbReference>
<dbReference type="Gene3D" id="3.90.550.10">
    <property type="entry name" value="Spore Coat Polysaccharide Biosynthesis Protein SpsA, Chain A"/>
    <property type="match status" value="1"/>
</dbReference>
<keyword evidence="5" id="KW-0735">Signal-anchor</keyword>
<dbReference type="Gene3D" id="3.40.50.300">
    <property type="entry name" value="P-loop containing nucleotide triphosphate hydrolases"/>
    <property type="match status" value="1"/>
</dbReference>
<dbReference type="GO" id="GO:0016020">
    <property type="term" value="C:membrane"/>
    <property type="evidence" value="ECO:0007669"/>
    <property type="project" value="UniProtKB-SubCell"/>
</dbReference>
<dbReference type="SMART" id="SM00533">
    <property type="entry name" value="MUTSd"/>
    <property type="match status" value="1"/>
</dbReference>
<comment type="similarity">
    <text evidence="3">Belongs to the glycosyltransferase 2 family. GalNAc-T subfamily.</text>
</comment>
<dbReference type="InterPro" id="IPR027417">
    <property type="entry name" value="P-loop_NTPase"/>
</dbReference>
<dbReference type="SUPFAM" id="SSF48334">
    <property type="entry name" value="DNA repair protein MutS, domain III"/>
    <property type="match status" value="1"/>
</dbReference>